<protein>
    <submittedName>
        <fullName evidence="1">Uncharacterized protein</fullName>
    </submittedName>
</protein>
<gene>
    <name evidence="1" type="ORF">C1H46_036270</name>
</gene>
<dbReference type="EMBL" id="VIEB01000920">
    <property type="protein sequence ID" value="TQD78198.1"/>
    <property type="molecule type" value="Genomic_DNA"/>
</dbReference>
<proteinExistence type="predicted"/>
<sequence length="66" mass="7601">MLCTSIAQSLWSSTTIKPCRRRLNLSKTPSNPQKFLKTRASVVLTPELQKIRKRNEGCIPLQMMRN</sequence>
<dbReference type="Proteomes" id="UP000315295">
    <property type="component" value="Unassembled WGS sequence"/>
</dbReference>
<evidence type="ECO:0000313" key="1">
    <source>
        <dbReference type="EMBL" id="TQD78198.1"/>
    </source>
</evidence>
<name>A0A540KVF0_MALBA</name>
<accession>A0A540KVF0</accession>
<evidence type="ECO:0000313" key="2">
    <source>
        <dbReference type="Proteomes" id="UP000315295"/>
    </source>
</evidence>
<keyword evidence="2" id="KW-1185">Reference proteome</keyword>
<organism evidence="1 2">
    <name type="scientific">Malus baccata</name>
    <name type="common">Siberian crab apple</name>
    <name type="synonym">Pyrus baccata</name>
    <dbReference type="NCBI Taxonomy" id="106549"/>
    <lineage>
        <taxon>Eukaryota</taxon>
        <taxon>Viridiplantae</taxon>
        <taxon>Streptophyta</taxon>
        <taxon>Embryophyta</taxon>
        <taxon>Tracheophyta</taxon>
        <taxon>Spermatophyta</taxon>
        <taxon>Magnoliopsida</taxon>
        <taxon>eudicotyledons</taxon>
        <taxon>Gunneridae</taxon>
        <taxon>Pentapetalae</taxon>
        <taxon>rosids</taxon>
        <taxon>fabids</taxon>
        <taxon>Rosales</taxon>
        <taxon>Rosaceae</taxon>
        <taxon>Amygdaloideae</taxon>
        <taxon>Maleae</taxon>
        <taxon>Malus</taxon>
    </lineage>
</organism>
<comment type="caution">
    <text evidence="1">The sequence shown here is derived from an EMBL/GenBank/DDBJ whole genome shotgun (WGS) entry which is preliminary data.</text>
</comment>
<reference evidence="1 2" key="1">
    <citation type="journal article" date="2019" name="G3 (Bethesda)">
        <title>Sequencing of a Wild Apple (Malus baccata) Genome Unravels the Differences Between Cultivated and Wild Apple Species Regarding Disease Resistance and Cold Tolerance.</title>
        <authorList>
            <person name="Chen X."/>
        </authorList>
    </citation>
    <scope>NUCLEOTIDE SEQUENCE [LARGE SCALE GENOMIC DNA]</scope>
    <source>
        <strain evidence="2">cv. Shandingzi</strain>
        <tissue evidence="1">Leaves</tissue>
    </source>
</reference>
<dbReference type="AlphaFoldDB" id="A0A540KVF0"/>